<organism evidence="1 2">
    <name type="scientific">Egretta garzetta</name>
    <name type="common">Little egret</name>
    <dbReference type="NCBI Taxonomy" id="188379"/>
    <lineage>
        <taxon>Eukaryota</taxon>
        <taxon>Metazoa</taxon>
        <taxon>Chordata</taxon>
        <taxon>Craniata</taxon>
        <taxon>Vertebrata</taxon>
        <taxon>Euteleostomi</taxon>
        <taxon>Archelosauria</taxon>
        <taxon>Archosauria</taxon>
        <taxon>Dinosauria</taxon>
        <taxon>Saurischia</taxon>
        <taxon>Theropoda</taxon>
        <taxon>Coelurosauria</taxon>
        <taxon>Aves</taxon>
        <taxon>Neognathae</taxon>
        <taxon>Neoaves</taxon>
        <taxon>Aequornithes</taxon>
        <taxon>Pelecaniformes</taxon>
        <taxon>Ardeidae</taxon>
        <taxon>Egretta</taxon>
    </lineage>
</organism>
<accession>A0A091KGY3</accession>
<dbReference type="STRING" id="188379.A0A091KGY3"/>
<dbReference type="GO" id="GO:0043014">
    <property type="term" value="F:alpha-tubulin binding"/>
    <property type="evidence" value="ECO:0007669"/>
    <property type="project" value="TreeGrafter"/>
</dbReference>
<dbReference type="GO" id="GO:0002177">
    <property type="term" value="C:manchette"/>
    <property type="evidence" value="ECO:0007669"/>
    <property type="project" value="TreeGrafter"/>
</dbReference>
<dbReference type="PANTHER" id="PTHR35664">
    <property type="entry name" value="SPERMATID-SPECIFIC MANCHETTE-RELATED PROTEIN 1"/>
    <property type="match status" value="1"/>
</dbReference>
<sequence>MFLFSKKHKTPISTYTDSYRPPCSVKKTVHEQVPQQLWKENKFVTQGLTMPPVQNPSSQGQPEQLINVATQEYYRSSIDRVSYWPEKYCLARPEEKYSPVFVNDVNYITWRTGPYNSVAWNKHSSYLPPLPKDARMDTILHRIPVTYPVKPTCLNQFERELVADRLPVYTVARRGPFQLYYSPCSGRHYCLREMDYYVDGARAIRSHLHTLGERAEYPMLQLQPWSNVLYIYTPTPAILPVQEP</sequence>
<dbReference type="GO" id="GO:0048471">
    <property type="term" value="C:perinuclear region of cytoplasm"/>
    <property type="evidence" value="ECO:0007669"/>
    <property type="project" value="TreeGrafter"/>
</dbReference>
<protein>
    <submittedName>
        <fullName evidence="1">Spermatid-specific manchette-related protein 1</fullName>
    </submittedName>
</protein>
<gene>
    <name evidence="1" type="ORF">Z169_13205</name>
</gene>
<name>A0A091KGY3_EGRGA</name>
<dbReference type="Proteomes" id="UP000053119">
    <property type="component" value="Unassembled WGS sequence"/>
</dbReference>
<evidence type="ECO:0000313" key="1">
    <source>
        <dbReference type="EMBL" id="KFP22946.1"/>
    </source>
</evidence>
<proteinExistence type="predicted"/>
<dbReference type="Pfam" id="PF15181">
    <property type="entry name" value="SMRP1"/>
    <property type="match status" value="1"/>
</dbReference>
<dbReference type="EMBL" id="KK502394">
    <property type="protein sequence ID" value="KFP22946.1"/>
    <property type="molecule type" value="Genomic_DNA"/>
</dbReference>
<keyword evidence="2" id="KW-1185">Reference proteome</keyword>
<evidence type="ECO:0000313" key="2">
    <source>
        <dbReference type="Proteomes" id="UP000053119"/>
    </source>
</evidence>
<dbReference type="PANTHER" id="PTHR35664:SF1">
    <property type="entry name" value="SPERMATID-SPECIFIC MANCHETTE-RELATED PROTEIN 1"/>
    <property type="match status" value="1"/>
</dbReference>
<reference evidence="1 2" key="1">
    <citation type="submission" date="2014-04" db="EMBL/GenBank/DDBJ databases">
        <title>Genome evolution of avian class.</title>
        <authorList>
            <person name="Zhang G."/>
            <person name="Li C."/>
        </authorList>
    </citation>
    <scope>NUCLEOTIDE SEQUENCE [LARGE SCALE GENOMIC DNA]</scope>
    <source>
        <strain evidence="1">BGI_Z169</strain>
    </source>
</reference>
<dbReference type="InterPro" id="IPR028195">
    <property type="entry name" value="SPMIP6"/>
</dbReference>
<dbReference type="AlphaFoldDB" id="A0A091KGY3"/>